<evidence type="ECO:0000256" key="4">
    <source>
        <dbReference type="ARBA" id="ARBA00022989"/>
    </source>
</evidence>
<dbReference type="PANTHER" id="PTHR13353">
    <property type="entry name" value="TRANSMEMBRANE PROTEIN 19"/>
    <property type="match status" value="1"/>
</dbReference>
<keyword evidence="3 6" id="KW-0812">Transmembrane</keyword>
<evidence type="ECO:0000256" key="3">
    <source>
        <dbReference type="ARBA" id="ARBA00022692"/>
    </source>
</evidence>
<keyword evidence="8" id="KW-1185">Reference proteome</keyword>
<comment type="subcellular location">
    <subcellularLocation>
        <location evidence="1">Membrane</location>
        <topology evidence="1">Multi-pass membrane protein</topology>
    </subcellularLocation>
</comment>
<dbReference type="STRING" id="35608.A0A2U1MA79"/>
<protein>
    <recommendedName>
        <fullName evidence="9">Integral membrane protein DUF92</fullName>
    </recommendedName>
</protein>
<dbReference type="Pfam" id="PF01940">
    <property type="entry name" value="DUF92"/>
    <property type="match status" value="1"/>
</dbReference>
<feature type="transmembrane region" description="Helical" evidence="6">
    <location>
        <begin position="168"/>
        <end position="189"/>
    </location>
</feature>
<proteinExistence type="inferred from homology"/>
<sequence length="284" mass="30425">MEMQMIIAALISFFIAFNSYRKKSLDVSGAFAGFFVMSLHLAVNYRFGAMLLAFFFTSSKLTKKGEDRKRAIDAEFKAGGQRNWIQVFSNSGIASVLVIAYWKLKTSQDTCLDSKESYIITSLVGGLIGHYSCSNGDTWSSELGVLSDEQPRLITTFKPVRRGTNGGVTIAGLQAAAAAGTVIGLAFVLPGFFTKSCTNDAFLKQLLVIPLSAAAGLAGSLIDSILGATLQFSGFCSVRNKVVSKPGPTVKRISGLSILDNNGVNVVSILLTSMLTSFACLYIF</sequence>
<dbReference type="EMBL" id="PKPP01005979">
    <property type="protein sequence ID" value="PWA58148.1"/>
    <property type="molecule type" value="Genomic_DNA"/>
</dbReference>
<dbReference type="InterPro" id="IPR002794">
    <property type="entry name" value="DUF92_TMEM19"/>
</dbReference>
<dbReference type="GO" id="GO:0016020">
    <property type="term" value="C:membrane"/>
    <property type="evidence" value="ECO:0007669"/>
    <property type="project" value="UniProtKB-SubCell"/>
</dbReference>
<evidence type="ECO:0000256" key="5">
    <source>
        <dbReference type="ARBA" id="ARBA00023136"/>
    </source>
</evidence>
<feature type="transmembrane region" description="Helical" evidence="6">
    <location>
        <begin position="201"/>
        <end position="222"/>
    </location>
</feature>
<dbReference type="AlphaFoldDB" id="A0A2U1MA79"/>
<reference evidence="7 8" key="1">
    <citation type="journal article" date="2018" name="Mol. Plant">
        <title>The genome of Artemisia annua provides insight into the evolution of Asteraceae family and artemisinin biosynthesis.</title>
        <authorList>
            <person name="Shen Q."/>
            <person name="Zhang L."/>
            <person name="Liao Z."/>
            <person name="Wang S."/>
            <person name="Yan T."/>
            <person name="Shi P."/>
            <person name="Liu M."/>
            <person name="Fu X."/>
            <person name="Pan Q."/>
            <person name="Wang Y."/>
            <person name="Lv Z."/>
            <person name="Lu X."/>
            <person name="Zhang F."/>
            <person name="Jiang W."/>
            <person name="Ma Y."/>
            <person name="Chen M."/>
            <person name="Hao X."/>
            <person name="Li L."/>
            <person name="Tang Y."/>
            <person name="Lv G."/>
            <person name="Zhou Y."/>
            <person name="Sun X."/>
            <person name="Brodelius P.E."/>
            <person name="Rose J.K.C."/>
            <person name="Tang K."/>
        </authorList>
    </citation>
    <scope>NUCLEOTIDE SEQUENCE [LARGE SCALE GENOMIC DNA]</scope>
    <source>
        <strain evidence="8">cv. Huhao1</strain>
        <tissue evidence="7">Leaf</tissue>
    </source>
</reference>
<comment type="caution">
    <text evidence="7">The sequence shown here is derived from an EMBL/GenBank/DDBJ whole genome shotgun (WGS) entry which is preliminary data.</text>
</comment>
<comment type="similarity">
    <text evidence="2">Belongs to the TMEM19 family.</text>
</comment>
<evidence type="ECO:0000256" key="6">
    <source>
        <dbReference type="SAM" id="Phobius"/>
    </source>
</evidence>
<gene>
    <name evidence="7" type="ORF">CTI12_AA402660</name>
</gene>
<evidence type="ECO:0000313" key="8">
    <source>
        <dbReference type="Proteomes" id="UP000245207"/>
    </source>
</evidence>
<dbReference type="PANTHER" id="PTHR13353:SF14">
    <property type="entry name" value="PROTEIN PGR"/>
    <property type="match status" value="1"/>
</dbReference>
<accession>A0A2U1MA79</accession>
<keyword evidence="4 6" id="KW-1133">Transmembrane helix</keyword>
<evidence type="ECO:0008006" key="9">
    <source>
        <dbReference type="Google" id="ProtNLM"/>
    </source>
</evidence>
<evidence type="ECO:0000313" key="7">
    <source>
        <dbReference type="EMBL" id="PWA58148.1"/>
    </source>
</evidence>
<keyword evidence="5 6" id="KW-0472">Membrane</keyword>
<feature type="transmembrane region" description="Helical" evidence="6">
    <location>
        <begin position="264"/>
        <end position="283"/>
    </location>
</feature>
<evidence type="ECO:0000256" key="1">
    <source>
        <dbReference type="ARBA" id="ARBA00004141"/>
    </source>
</evidence>
<organism evidence="7 8">
    <name type="scientific">Artemisia annua</name>
    <name type="common">Sweet wormwood</name>
    <dbReference type="NCBI Taxonomy" id="35608"/>
    <lineage>
        <taxon>Eukaryota</taxon>
        <taxon>Viridiplantae</taxon>
        <taxon>Streptophyta</taxon>
        <taxon>Embryophyta</taxon>
        <taxon>Tracheophyta</taxon>
        <taxon>Spermatophyta</taxon>
        <taxon>Magnoliopsida</taxon>
        <taxon>eudicotyledons</taxon>
        <taxon>Gunneridae</taxon>
        <taxon>Pentapetalae</taxon>
        <taxon>asterids</taxon>
        <taxon>campanulids</taxon>
        <taxon>Asterales</taxon>
        <taxon>Asteraceae</taxon>
        <taxon>Asteroideae</taxon>
        <taxon>Anthemideae</taxon>
        <taxon>Artemisiinae</taxon>
        <taxon>Artemisia</taxon>
    </lineage>
</organism>
<dbReference type="OrthoDB" id="30881at2759"/>
<name>A0A2U1MA79_ARTAN</name>
<evidence type="ECO:0000256" key="2">
    <source>
        <dbReference type="ARBA" id="ARBA00009012"/>
    </source>
</evidence>
<dbReference type="Proteomes" id="UP000245207">
    <property type="component" value="Unassembled WGS sequence"/>
</dbReference>